<dbReference type="NCBIfam" id="NF003349">
    <property type="entry name" value="PRK04375.1-2"/>
    <property type="match status" value="1"/>
</dbReference>
<dbReference type="EC" id="2.5.1.141" evidence="3 14"/>
<keyword evidence="16" id="KW-1185">Reference proteome</keyword>
<sequence>MSVSGELSAVNGKSVQPKSSIGDYITLLKPRVMSLVVFTALVGLVVSPVSIHPFYSFLAIFCIAIGGGAAGALNMWYDADIDAVMERTKNRPIPMGKISRKRALIFGMVLSIFSVLVMGIFINWFAAFFLAFTIFFYVVIYTIWLKRITPQNIVIGGASGAFPPMIGWSATTGTVSIDSFLLFLIIFMWTPPHFWSLSLFSSLDYEAAGIPMMPNVRGEHSTKKQILFYTVLMAICAAGPYITGFVGVLYGIFSTILSIVFVYFACRLWKADTHDVTILMAKKLFFFSLFYLAALFGVLLIEALV</sequence>
<name>J0Q6K6_9HYPH</name>
<feature type="transmembrane region" description="Helical" evidence="14">
    <location>
        <begin position="57"/>
        <end position="77"/>
    </location>
</feature>
<dbReference type="PANTHER" id="PTHR43448:SF7">
    <property type="entry name" value="4-HYDROXYBENZOATE SOLANESYLTRANSFERASE"/>
    <property type="match status" value="1"/>
</dbReference>
<evidence type="ECO:0000256" key="2">
    <source>
        <dbReference type="ARBA" id="ARBA00004919"/>
    </source>
</evidence>
<dbReference type="GO" id="GO:0008495">
    <property type="term" value="F:protoheme IX farnesyltransferase activity"/>
    <property type="evidence" value="ECO:0007669"/>
    <property type="project" value="UniProtKB-UniRule"/>
</dbReference>
<dbReference type="EMBL" id="AIMC01000001">
    <property type="protein sequence ID" value="EJF78274.1"/>
    <property type="molecule type" value="Genomic_DNA"/>
</dbReference>
<evidence type="ECO:0000256" key="12">
    <source>
        <dbReference type="ARBA" id="ARBA00042475"/>
    </source>
</evidence>
<proteinExistence type="inferred from homology"/>
<comment type="catalytic activity">
    <reaction evidence="13 14">
        <text>heme b + (2E,6E)-farnesyl diphosphate + H2O = Fe(II)-heme o + diphosphate</text>
        <dbReference type="Rhea" id="RHEA:28070"/>
        <dbReference type="ChEBI" id="CHEBI:15377"/>
        <dbReference type="ChEBI" id="CHEBI:33019"/>
        <dbReference type="ChEBI" id="CHEBI:60344"/>
        <dbReference type="ChEBI" id="CHEBI:60530"/>
        <dbReference type="ChEBI" id="CHEBI:175763"/>
        <dbReference type="EC" id="2.5.1.141"/>
    </reaction>
</comment>
<feature type="transmembrane region" description="Helical" evidence="14">
    <location>
        <begin position="284"/>
        <end position="304"/>
    </location>
</feature>
<dbReference type="PANTHER" id="PTHR43448">
    <property type="entry name" value="PROTOHEME IX FARNESYLTRANSFERASE, MITOCHONDRIAL"/>
    <property type="match status" value="1"/>
</dbReference>
<evidence type="ECO:0000256" key="1">
    <source>
        <dbReference type="ARBA" id="ARBA00004651"/>
    </source>
</evidence>
<dbReference type="InterPro" id="IPR006369">
    <property type="entry name" value="Protohaem_IX_farnesylTrfase"/>
</dbReference>
<feature type="transmembrane region" description="Helical" evidence="14">
    <location>
        <begin position="248"/>
        <end position="264"/>
    </location>
</feature>
<feature type="transmembrane region" description="Helical" evidence="14">
    <location>
        <begin position="103"/>
        <end position="122"/>
    </location>
</feature>
<dbReference type="RefSeq" id="WP_006589197.1">
    <property type="nucleotide sequence ID" value="NZ_JH725076.1"/>
</dbReference>
<feature type="transmembrane region" description="Helical" evidence="14">
    <location>
        <begin position="128"/>
        <end position="145"/>
    </location>
</feature>
<evidence type="ECO:0000256" key="14">
    <source>
        <dbReference type="HAMAP-Rule" id="MF_00154"/>
    </source>
</evidence>
<evidence type="ECO:0000256" key="10">
    <source>
        <dbReference type="ARBA" id="ARBA00030253"/>
    </source>
</evidence>
<dbReference type="InterPro" id="IPR044878">
    <property type="entry name" value="UbiA_sf"/>
</dbReference>
<dbReference type="NCBIfam" id="TIGR01473">
    <property type="entry name" value="cyoE_ctaB"/>
    <property type="match status" value="1"/>
</dbReference>
<evidence type="ECO:0000313" key="15">
    <source>
        <dbReference type="EMBL" id="EJF78274.1"/>
    </source>
</evidence>
<comment type="caution">
    <text evidence="15">The sequence shown here is derived from an EMBL/GenBank/DDBJ whole genome shotgun (WGS) entry which is preliminary data.</text>
</comment>
<dbReference type="InterPro" id="IPR030470">
    <property type="entry name" value="UbiA_prenylTrfase_CS"/>
</dbReference>
<keyword evidence="6 14" id="KW-0812">Transmembrane</keyword>
<dbReference type="HAMAP" id="MF_00154">
    <property type="entry name" value="CyoE_CtaB"/>
    <property type="match status" value="1"/>
</dbReference>
<dbReference type="PATRIC" id="fig|1094552.3.peg.274"/>
<dbReference type="GO" id="GO:0005886">
    <property type="term" value="C:plasma membrane"/>
    <property type="evidence" value="ECO:0007669"/>
    <property type="project" value="UniProtKB-SubCell"/>
</dbReference>
<evidence type="ECO:0000256" key="8">
    <source>
        <dbReference type="ARBA" id="ARBA00023133"/>
    </source>
</evidence>
<protein>
    <recommendedName>
        <fullName evidence="11 14">Protoheme IX farnesyltransferase</fullName>
        <ecNumber evidence="3 14">2.5.1.141</ecNumber>
    </recommendedName>
    <alternativeName>
        <fullName evidence="12 14">Heme B farnesyltransferase</fullName>
    </alternativeName>
    <alternativeName>
        <fullName evidence="10 14">Heme O synthase</fullName>
    </alternativeName>
</protein>
<keyword evidence="5 14" id="KW-0808">Transferase</keyword>
<dbReference type="Proteomes" id="UP000008748">
    <property type="component" value="Unassembled WGS sequence"/>
</dbReference>
<dbReference type="Pfam" id="PF01040">
    <property type="entry name" value="UbiA"/>
    <property type="match status" value="1"/>
</dbReference>
<evidence type="ECO:0000256" key="9">
    <source>
        <dbReference type="ARBA" id="ARBA00023136"/>
    </source>
</evidence>
<dbReference type="InterPro" id="IPR000537">
    <property type="entry name" value="UbiA_prenyltransferase"/>
</dbReference>
<evidence type="ECO:0000256" key="7">
    <source>
        <dbReference type="ARBA" id="ARBA00022989"/>
    </source>
</evidence>
<organism evidence="15 16">
    <name type="scientific">Bartonella birtlesii LL-WM9</name>
    <dbReference type="NCBI Taxonomy" id="1094552"/>
    <lineage>
        <taxon>Bacteria</taxon>
        <taxon>Pseudomonadati</taxon>
        <taxon>Pseudomonadota</taxon>
        <taxon>Alphaproteobacteria</taxon>
        <taxon>Hyphomicrobiales</taxon>
        <taxon>Bartonellaceae</taxon>
        <taxon>Bartonella</taxon>
    </lineage>
</organism>
<dbReference type="AlphaFoldDB" id="J0Q6K6"/>
<feature type="transmembrane region" description="Helical" evidence="14">
    <location>
        <begin position="166"/>
        <end position="189"/>
    </location>
</feature>
<dbReference type="GO" id="GO:0048034">
    <property type="term" value="P:heme O biosynthetic process"/>
    <property type="evidence" value="ECO:0007669"/>
    <property type="project" value="UniProtKB-UniRule"/>
</dbReference>
<evidence type="ECO:0000256" key="6">
    <source>
        <dbReference type="ARBA" id="ARBA00022692"/>
    </source>
</evidence>
<keyword evidence="8 14" id="KW-0350">Heme biosynthesis</keyword>
<comment type="pathway">
    <text evidence="2 14">Porphyrin-containing compound metabolism; heme O biosynthesis; heme O from protoheme: step 1/1.</text>
</comment>
<evidence type="ECO:0000313" key="16">
    <source>
        <dbReference type="Proteomes" id="UP000008748"/>
    </source>
</evidence>
<comment type="similarity">
    <text evidence="14">Belongs to the UbiA prenyltransferase family. Protoheme IX farnesyltransferase subfamily.</text>
</comment>
<comment type="subcellular location">
    <subcellularLocation>
        <location evidence="1 14">Cell membrane</location>
        <topology evidence="1 14">Multi-pass membrane protein</topology>
    </subcellularLocation>
</comment>
<reference evidence="15 16" key="1">
    <citation type="submission" date="2012-03" db="EMBL/GenBank/DDBJ databases">
        <title>The Genome Sequence of Bartonella birtlesii LL-WM9.</title>
        <authorList>
            <consortium name="The Broad Institute Genome Sequencing Platform"/>
            <consortium name="The Broad Institute Genome Sequencing Center for Infectious Disease"/>
            <person name="Feldgarden M."/>
            <person name="Kirby J."/>
            <person name="Kosoy M."/>
            <person name="Birtles R."/>
            <person name="Probert W.S."/>
            <person name="Chiaraviglio L."/>
            <person name="Young S.K."/>
            <person name="Zeng Q."/>
            <person name="Gargeya S."/>
            <person name="Fitzgerald M."/>
            <person name="Haas B."/>
            <person name="Abouelleil A."/>
            <person name="Alvarado L."/>
            <person name="Arachchi H.M."/>
            <person name="Berlin A."/>
            <person name="Chapman S.B."/>
            <person name="Gearin G."/>
            <person name="Goldberg J."/>
            <person name="Griggs A."/>
            <person name="Gujja S."/>
            <person name="Hansen M."/>
            <person name="Heiman D."/>
            <person name="Howarth C."/>
            <person name="Larimer J."/>
            <person name="Lui A."/>
            <person name="MacDonald P.J.P."/>
            <person name="McCowen C."/>
            <person name="Montmayeur A."/>
            <person name="Murphy C."/>
            <person name="Neiman D."/>
            <person name="Pearson M."/>
            <person name="Priest M."/>
            <person name="Roberts A."/>
            <person name="Saif S."/>
            <person name="Shea T."/>
            <person name="Sisk P."/>
            <person name="Stolte C."/>
            <person name="Sykes S."/>
            <person name="Wortman J."/>
            <person name="Nusbaum C."/>
            <person name="Birren B."/>
        </authorList>
    </citation>
    <scope>NUCLEOTIDE SEQUENCE [LARGE SCALE GENOMIC DNA]</scope>
    <source>
        <strain evidence="15 16">LL-WM9</strain>
    </source>
</reference>
<evidence type="ECO:0000256" key="3">
    <source>
        <dbReference type="ARBA" id="ARBA00012292"/>
    </source>
</evidence>
<dbReference type="HOGENOM" id="CLU_029631_0_2_5"/>
<evidence type="ECO:0000256" key="13">
    <source>
        <dbReference type="ARBA" id="ARBA00047690"/>
    </source>
</evidence>
<dbReference type="PROSITE" id="PS00943">
    <property type="entry name" value="UBIA"/>
    <property type="match status" value="1"/>
</dbReference>
<evidence type="ECO:0000256" key="11">
    <source>
        <dbReference type="ARBA" id="ARBA00040810"/>
    </source>
</evidence>
<feature type="transmembrane region" description="Helical" evidence="14">
    <location>
        <begin position="32"/>
        <end position="51"/>
    </location>
</feature>
<gene>
    <name evidence="14" type="primary">ctaB</name>
    <name evidence="15" type="ORF">ME7_00265</name>
</gene>
<comment type="miscellaneous">
    <text evidence="14">Carbon 2 of the heme B porphyrin ring is defined according to the Fischer nomenclature.</text>
</comment>
<keyword evidence="9 14" id="KW-0472">Membrane</keyword>
<evidence type="ECO:0000256" key="5">
    <source>
        <dbReference type="ARBA" id="ARBA00022679"/>
    </source>
</evidence>
<keyword evidence="4 14" id="KW-1003">Cell membrane</keyword>
<accession>J0Q6K6</accession>
<comment type="function">
    <text evidence="14">Converts heme B (protoheme IX) to heme O by substitution of the vinyl group on carbon 2 of heme B porphyrin ring with a hydroxyethyl farnesyl side group.</text>
</comment>
<evidence type="ECO:0000256" key="4">
    <source>
        <dbReference type="ARBA" id="ARBA00022475"/>
    </source>
</evidence>
<dbReference type="UniPathway" id="UPA00834">
    <property type="reaction ID" value="UER00712"/>
</dbReference>
<dbReference type="Gene3D" id="1.10.357.140">
    <property type="entry name" value="UbiA prenyltransferase"/>
    <property type="match status" value="1"/>
</dbReference>
<dbReference type="CDD" id="cd13957">
    <property type="entry name" value="PT_UbiA_Cox10"/>
    <property type="match status" value="1"/>
</dbReference>
<keyword evidence="7 14" id="KW-1133">Transmembrane helix</keyword>